<dbReference type="HOGENOM" id="CLU_3319378_0_0_6"/>
<evidence type="ECO:0000313" key="1">
    <source>
        <dbReference type="EMBL" id="CDH07717.1"/>
    </source>
</evidence>
<dbReference type="AlphaFoldDB" id="A0A077NZT5"/>
<comment type="caution">
    <text evidence="1">The sequence shown here is derived from an EMBL/GenBank/DDBJ whole genome shotgun (WGS) entry which is preliminary data.</text>
</comment>
<proteinExistence type="predicted"/>
<dbReference type="Proteomes" id="UP000028483">
    <property type="component" value="Unassembled WGS sequence"/>
</dbReference>
<reference evidence="1" key="1">
    <citation type="submission" date="2013-07" db="EMBL/GenBank/DDBJ databases">
        <title>Sub-species coevolution in mutualistic symbiosis.</title>
        <authorList>
            <person name="Murfin K."/>
            <person name="Klassen J."/>
            <person name="Lee M."/>
            <person name="Forst S."/>
            <person name="Stock P."/>
            <person name="Goodrich-Blair H."/>
        </authorList>
    </citation>
    <scope>NUCLEOTIDE SEQUENCE [LARGE SCALE GENOMIC DNA]</scope>
    <source>
        <strain evidence="1">Oregonense</strain>
    </source>
</reference>
<gene>
    <name evidence="1" type="ORF">XBO1_480082</name>
</gene>
<dbReference type="EMBL" id="CBSX010000213">
    <property type="protein sequence ID" value="CDH07717.1"/>
    <property type="molecule type" value="Genomic_DNA"/>
</dbReference>
<sequence length="39" mass="4808">MIYYHFSEHIVNELYILKIIDSSHFLWVINRIKLVDKTD</sequence>
<accession>A0A077NZT5</accession>
<protein>
    <submittedName>
        <fullName evidence="1">Uncharacterized protein</fullName>
    </submittedName>
</protein>
<name>A0A077NZT5_XENBV</name>
<organism evidence="1">
    <name type="scientific">Xenorhabdus bovienii str. oregonense</name>
    <dbReference type="NCBI Taxonomy" id="1398202"/>
    <lineage>
        <taxon>Bacteria</taxon>
        <taxon>Pseudomonadati</taxon>
        <taxon>Pseudomonadota</taxon>
        <taxon>Gammaproteobacteria</taxon>
        <taxon>Enterobacterales</taxon>
        <taxon>Morganellaceae</taxon>
        <taxon>Xenorhabdus</taxon>
    </lineage>
</organism>